<evidence type="ECO:0000256" key="2">
    <source>
        <dbReference type="ARBA" id="ARBA00012438"/>
    </source>
</evidence>
<feature type="transmembrane region" description="Helical" evidence="9">
    <location>
        <begin position="21"/>
        <end position="39"/>
    </location>
</feature>
<dbReference type="Pfam" id="PF02518">
    <property type="entry name" value="HATPase_c"/>
    <property type="match status" value="1"/>
</dbReference>
<evidence type="ECO:0000256" key="7">
    <source>
        <dbReference type="PROSITE-ProRule" id="PRU00339"/>
    </source>
</evidence>
<dbReference type="SUPFAM" id="SSF48452">
    <property type="entry name" value="TPR-like"/>
    <property type="match status" value="2"/>
</dbReference>
<accession>A0A4R6IHX2</accession>
<dbReference type="OrthoDB" id="9810447at2"/>
<evidence type="ECO:0000256" key="6">
    <source>
        <dbReference type="ARBA" id="ARBA00023012"/>
    </source>
</evidence>
<gene>
    <name evidence="11" type="ORF">CLV32_2636</name>
</gene>
<dbReference type="SUPFAM" id="SSF47384">
    <property type="entry name" value="Homodimeric domain of signal transducing histidine kinase"/>
    <property type="match status" value="1"/>
</dbReference>
<dbReference type="InterPro" id="IPR003594">
    <property type="entry name" value="HATPase_dom"/>
</dbReference>
<dbReference type="InterPro" id="IPR003661">
    <property type="entry name" value="HisK_dim/P_dom"/>
</dbReference>
<keyword evidence="4" id="KW-0808">Transferase</keyword>
<keyword evidence="9" id="KW-0472">Membrane</keyword>
<keyword evidence="5 11" id="KW-0418">Kinase</keyword>
<protein>
    <recommendedName>
        <fullName evidence="2">histidine kinase</fullName>
        <ecNumber evidence="2">2.7.13.3</ecNumber>
    </recommendedName>
</protein>
<evidence type="ECO:0000256" key="4">
    <source>
        <dbReference type="ARBA" id="ARBA00022679"/>
    </source>
</evidence>
<feature type="repeat" description="TPR" evidence="7">
    <location>
        <begin position="218"/>
        <end position="251"/>
    </location>
</feature>
<feature type="repeat" description="TPR" evidence="7">
    <location>
        <begin position="178"/>
        <end position="211"/>
    </location>
</feature>
<dbReference type="SMART" id="SM00028">
    <property type="entry name" value="TPR"/>
    <property type="match status" value="6"/>
</dbReference>
<keyword evidence="6" id="KW-0902">Two-component regulatory system</keyword>
<dbReference type="PRINTS" id="PR00344">
    <property type="entry name" value="BCTRLSENSOR"/>
</dbReference>
<dbReference type="SMART" id="SM00388">
    <property type="entry name" value="HisKA"/>
    <property type="match status" value="1"/>
</dbReference>
<dbReference type="Gene3D" id="3.30.565.10">
    <property type="entry name" value="Histidine kinase-like ATPase, C-terminal domain"/>
    <property type="match status" value="1"/>
</dbReference>
<dbReference type="AlphaFoldDB" id="A0A4R6IHX2"/>
<dbReference type="InterPro" id="IPR019734">
    <property type="entry name" value="TPR_rpt"/>
</dbReference>
<dbReference type="RefSeq" id="WP_133556107.1">
    <property type="nucleotide sequence ID" value="NZ_SNWM01000003.1"/>
</dbReference>
<dbReference type="InterPro" id="IPR036097">
    <property type="entry name" value="HisK_dim/P_sf"/>
</dbReference>
<dbReference type="SMART" id="SM00387">
    <property type="entry name" value="HATPase_c"/>
    <property type="match status" value="1"/>
</dbReference>
<proteinExistence type="predicted"/>
<dbReference type="Proteomes" id="UP000295499">
    <property type="component" value="Unassembled WGS sequence"/>
</dbReference>
<dbReference type="Pfam" id="PF13424">
    <property type="entry name" value="TPR_12"/>
    <property type="match status" value="2"/>
</dbReference>
<evidence type="ECO:0000256" key="1">
    <source>
        <dbReference type="ARBA" id="ARBA00000085"/>
    </source>
</evidence>
<keyword evidence="12" id="KW-1185">Reference proteome</keyword>
<feature type="domain" description="Histidine kinase" evidence="10">
    <location>
        <begin position="478"/>
        <end position="693"/>
    </location>
</feature>
<feature type="coiled-coil region" evidence="8">
    <location>
        <begin position="444"/>
        <end position="471"/>
    </location>
</feature>
<dbReference type="Gene3D" id="1.10.287.130">
    <property type="match status" value="1"/>
</dbReference>
<comment type="caution">
    <text evidence="11">The sequence shown here is derived from an EMBL/GenBank/DDBJ whole genome shotgun (WGS) entry which is preliminary data.</text>
</comment>
<evidence type="ECO:0000313" key="12">
    <source>
        <dbReference type="Proteomes" id="UP000295499"/>
    </source>
</evidence>
<dbReference type="InterPro" id="IPR036890">
    <property type="entry name" value="HATPase_C_sf"/>
</dbReference>
<sequence>MGKIQRNRLMTGIARISRFILVRYYWIGLFLINPCFAQISKVKTLQKEYKSAKSDTSRLRLLQQLTEAYSTVDPELKFEYATIYKQLGEKLDNDSAVADAYIHMGISYGIRSKLDSALYYFELAHKQSVKSKYLIGTGRSLADIAYAYDRLDNKLESIKYNFQALEIYKKIGYTRGINQCYVNIGSIYFDLKQYKLAESYFNQALNSYTRSKDQAGIGSVLYELGNIYLALNDATKALDYHQRGLTIREGMGDLNGSSLSRKGIATVLLHQKEYTGALTVLKKALAETRILKDKFLEGNVLRLMAEVYIAMKNFAQAAANANAALKIAQEVKSKIAESAALETLVIVYKNTGDINKAFAYQTNFLAVERSIQAEKTLKDITLAEFSRTRTENAELEKDNQLISSKNTDYVTRLNNYSTAISVTLVILISVSLMLMQLYRSNKEKQKANRMLLLQKEEIDAYNQELSMLNEVKNKFFSIISHDLRSPLNTLQSLFTIYREGDIEAHELGMLLGKMEGTILSTGTFLDNLLEWSKNQLDGMQVNPVRFNLSRLIAENVAMFETNAGLKSLTLKDADAEQVYAFADDNMINLVIRNLLSNSIKFCNPGDTISFYAAQQGTSVIMSIHDTGPGINEKTRNNLFNLDHALSTGTHGEKGNRLGLVLCKDMIVQNKGKIWFESNPGEGTTFWVELPAAKS</sequence>
<keyword evidence="7" id="KW-0802">TPR repeat</keyword>
<evidence type="ECO:0000256" key="5">
    <source>
        <dbReference type="ARBA" id="ARBA00022777"/>
    </source>
</evidence>
<keyword evidence="9" id="KW-1133">Transmembrane helix</keyword>
<dbReference type="PROSITE" id="PS50109">
    <property type="entry name" value="HIS_KIN"/>
    <property type="match status" value="1"/>
</dbReference>
<evidence type="ECO:0000256" key="8">
    <source>
        <dbReference type="SAM" id="Coils"/>
    </source>
</evidence>
<dbReference type="CDD" id="cd00082">
    <property type="entry name" value="HisKA"/>
    <property type="match status" value="1"/>
</dbReference>
<name>A0A4R6IHX2_9SPHI</name>
<keyword evidence="8" id="KW-0175">Coiled coil</keyword>
<keyword evidence="9" id="KW-0812">Transmembrane</keyword>
<reference evidence="11 12" key="1">
    <citation type="submission" date="2019-03" db="EMBL/GenBank/DDBJ databases">
        <title>Genomic Encyclopedia of Archaeal and Bacterial Type Strains, Phase II (KMG-II): from individual species to whole genera.</title>
        <authorList>
            <person name="Goeker M."/>
        </authorList>
    </citation>
    <scope>NUCLEOTIDE SEQUENCE [LARGE SCALE GENOMIC DNA]</scope>
    <source>
        <strain evidence="11 12">DSM 19034</strain>
    </source>
</reference>
<evidence type="ECO:0000256" key="3">
    <source>
        <dbReference type="ARBA" id="ARBA00022553"/>
    </source>
</evidence>
<evidence type="ECO:0000259" key="10">
    <source>
        <dbReference type="PROSITE" id="PS50109"/>
    </source>
</evidence>
<dbReference type="InterPro" id="IPR005467">
    <property type="entry name" value="His_kinase_dom"/>
</dbReference>
<dbReference type="InterPro" id="IPR050736">
    <property type="entry name" value="Sensor_HK_Regulatory"/>
</dbReference>
<evidence type="ECO:0000313" key="11">
    <source>
        <dbReference type="EMBL" id="TDO21531.1"/>
    </source>
</evidence>
<dbReference type="GO" id="GO:0000155">
    <property type="term" value="F:phosphorelay sensor kinase activity"/>
    <property type="evidence" value="ECO:0007669"/>
    <property type="project" value="InterPro"/>
</dbReference>
<dbReference type="InterPro" id="IPR011990">
    <property type="entry name" value="TPR-like_helical_dom_sf"/>
</dbReference>
<dbReference type="SUPFAM" id="SSF55874">
    <property type="entry name" value="ATPase domain of HSP90 chaperone/DNA topoisomerase II/histidine kinase"/>
    <property type="match status" value="1"/>
</dbReference>
<organism evidence="11 12">
    <name type="scientific">Pedobacter duraquae</name>
    <dbReference type="NCBI Taxonomy" id="425511"/>
    <lineage>
        <taxon>Bacteria</taxon>
        <taxon>Pseudomonadati</taxon>
        <taxon>Bacteroidota</taxon>
        <taxon>Sphingobacteriia</taxon>
        <taxon>Sphingobacteriales</taxon>
        <taxon>Sphingobacteriaceae</taxon>
        <taxon>Pedobacter</taxon>
    </lineage>
</organism>
<evidence type="ECO:0000256" key="9">
    <source>
        <dbReference type="SAM" id="Phobius"/>
    </source>
</evidence>
<dbReference type="PROSITE" id="PS50005">
    <property type="entry name" value="TPR"/>
    <property type="match status" value="2"/>
</dbReference>
<comment type="catalytic activity">
    <reaction evidence="1">
        <text>ATP + protein L-histidine = ADP + protein N-phospho-L-histidine.</text>
        <dbReference type="EC" id="2.7.13.3"/>
    </reaction>
</comment>
<dbReference type="InterPro" id="IPR004358">
    <property type="entry name" value="Sig_transdc_His_kin-like_C"/>
</dbReference>
<dbReference type="PANTHER" id="PTHR43711:SF1">
    <property type="entry name" value="HISTIDINE KINASE 1"/>
    <property type="match status" value="1"/>
</dbReference>
<dbReference type="EC" id="2.7.13.3" evidence="2"/>
<dbReference type="PANTHER" id="PTHR43711">
    <property type="entry name" value="TWO-COMPONENT HISTIDINE KINASE"/>
    <property type="match status" value="1"/>
</dbReference>
<dbReference type="EMBL" id="SNWM01000003">
    <property type="protein sequence ID" value="TDO21531.1"/>
    <property type="molecule type" value="Genomic_DNA"/>
</dbReference>
<dbReference type="Gene3D" id="1.25.40.10">
    <property type="entry name" value="Tetratricopeptide repeat domain"/>
    <property type="match status" value="2"/>
</dbReference>
<keyword evidence="3" id="KW-0597">Phosphoprotein</keyword>